<sequence>MPCKNLLKTPTDSKDLSVLVKGRLYFQQALCRSCKERTARVTVGINNKGSTSKNFRVHSESKIQRTLSRNTDRNGDCDVILRTV</sequence>
<evidence type="ECO:0000313" key="1">
    <source>
        <dbReference type="EMBL" id="TMS20800.1"/>
    </source>
</evidence>
<organism evidence="1 2">
    <name type="scientific">Larimichthys crocea</name>
    <name type="common">Large yellow croaker</name>
    <name type="synonym">Pseudosciaena crocea</name>
    <dbReference type="NCBI Taxonomy" id="215358"/>
    <lineage>
        <taxon>Eukaryota</taxon>
        <taxon>Metazoa</taxon>
        <taxon>Chordata</taxon>
        <taxon>Craniata</taxon>
        <taxon>Vertebrata</taxon>
        <taxon>Euteleostomi</taxon>
        <taxon>Actinopterygii</taxon>
        <taxon>Neopterygii</taxon>
        <taxon>Teleostei</taxon>
        <taxon>Neoteleostei</taxon>
        <taxon>Acanthomorphata</taxon>
        <taxon>Eupercaria</taxon>
        <taxon>Sciaenidae</taxon>
        <taxon>Larimichthys</taxon>
    </lineage>
</organism>
<dbReference type="EMBL" id="CM011677">
    <property type="protein sequence ID" value="TMS20800.1"/>
    <property type="molecule type" value="Genomic_DNA"/>
</dbReference>
<evidence type="ECO:0000313" key="2">
    <source>
        <dbReference type="Proteomes" id="UP000793456"/>
    </source>
</evidence>
<protein>
    <submittedName>
        <fullName evidence="1">Uncharacterized protein</fullName>
    </submittedName>
</protein>
<comment type="caution">
    <text evidence="1">The sequence shown here is derived from an EMBL/GenBank/DDBJ whole genome shotgun (WGS) entry which is preliminary data.</text>
</comment>
<proteinExistence type="predicted"/>
<gene>
    <name evidence="1" type="ORF">E3U43_007293</name>
</gene>
<keyword evidence="2" id="KW-1185">Reference proteome</keyword>
<accession>A0ACD3RN83</accession>
<dbReference type="Proteomes" id="UP000793456">
    <property type="component" value="Chromosome IV"/>
</dbReference>
<reference evidence="1" key="1">
    <citation type="submission" date="2018-11" db="EMBL/GenBank/DDBJ databases">
        <title>The sequence and de novo assembly of Larimichthys crocea genome using PacBio and Hi-C technologies.</title>
        <authorList>
            <person name="Xu P."/>
            <person name="Chen B."/>
            <person name="Zhou Z."/>
            <person name="Ke Q."/>
            <person name="Wu Y."/>
            <person name="Bai H."/>
            <person name="Pu F."/>
        </authorList>
    </citation>
    <scope>NUCLEOTIDE SEQUENCE</scope>
    <source>
        <tissue evidence="1">Muscle</tissue>
    </source>
</reference>
<name>A0ACD3RN83_LARCR</name>